<feature type="chain" id="PRO_5024817535" evidence="1">
    <location>
        <begin position="26"/>
        <end position="63"/>
    </location>
</feature>
<gene>
    <name evidence="2" type="ORF">BDV41DRAFT_528053</name>
</gene>
<evidence type="ECO:0000313" key="2">
    <source>
        <dbReference type="EMBL" id="KAE8316765.1"/>
    </source>
</evidence>
<accession>A0A5N6W7D4</accession>
<name>A0A5N6W7D4_9EURO</name>
<keyword evidence="1" id="KW-0732">Signal</keyword>
<evidence type="ECO:0000256" key="1">
    <source>
        <dbReference type="SAM" id="SignalP"/>
    </source>
</evidence>
<reference evidence="3" key="1">
    <citation type="submission" date="2019-04" db="EMBL/GenBank/DDBJ databases">
        <title>Friends and foes A comparative genomics studyof 23 Aspergillus species from section Flavi.</title>
        <authorList>
            <consortium name="DOE Joint Genome Institute"/>
            <person name="Kjaerbolling I."/>
            <person name="Vesth T."/>
            <person name="Frisvad J.C."/>
            <person name="Nybo J.L."/>
            <person name="Theobald S."/>
            <person name="Kildgaard S."/>
            <person name="Isbrandt T."/>
            <person name="Kuo A."/>
            <person name="Sato A."/>
            <person name="Lyhne E.K."/>
            <person name="Kogle M.E."/>
            <person name="Wiebenga A."/>
            <person name="Kun R.S."/>
            <person name="Lubbers R.J."/>
            <person name="Makela M.R."/>
            <person name="Barry K."/>
            <person name="Chovatia M."/>
            <person name="Clum A."/>
            <person name="Daum C."/>
            <person name="Haridas S."/>
            <person name="He G."/>
            <person name="LaButti K."/>
            <person name="Lipzen A."/>
            <person name="Mondo S."/>
            <person name="Riley R."/>
            <person name="Salamov A."/>
            <person name="Simmons B.A."/>
            <person name="Magnuson J.K."/>
            <person name="Henrissat B."/>
            <person name="Mortensen U.H."/>
            <person name="Larsen T.O."/>
            <person name="Devries R.P."/>
            <person name="Grigoriev I.V."/>
            <person name="Machida M."/>
            <person name="Baker S.E."/>
            <person name="Andersen M.R."/>
        </authorList>
    </citation>
    <scope>NUCLEOTIDE SEQUENCE [LARGE SCALE GENOMIC DNA]</scope>
    <source>
        <strain evidence="3">CBS 130015</strain>
    </source>
</reference>
<dbReference type="AlphaFoldDB" id="A0A5N6W7D4"/>
<feature type="signal peptide" evidence="1">
    <location>
        <begin position="1"/>
        <end position="25"/>
    </location>
</feature>
<protein>
    <submittedName>
        <fullName evidence="2">Uncharacterized protein</fullName>
    </submittedName>
</protein>
<sequence>MLFKEGHRVLSIMGLLLTLSDPGWRRSVRWINVLENLNRQIPLQQANYCKTLATQCWETPLRA</sequence>
<dbReference type="Proteomes" id="UP000325433">
    <property type="component" value="Unassembled WGS sequence"/>
</dbReference>
<dbReference type="EMBL" id="ML738305">
    <property type="protein sequence ID" value="KAE8316765.1"/>
    <property type="molecule type" value="Genomic_DNA"/>
</dbReference>
<evidence type="ECO:0000313" key="3">
    <source>
        <dbReference type="Proteomes" id="UP000325433"/>
    </source>
</evidence>
<proteinExistence type="predicted"/>
<organism evidence="2 3">
    <name type="scientific">Aspergillus transmontanensis</name>
    <dbReference type="NCBI Taxonomy" id="1034304"/>
    <lineage>
        <taxon>Eukaryota</taxon>
        <taxon>Fungi</taxon>
        <taxon>Dikarya</taxon>
        <taxon>Ascomycota</taxon>
        <taxon>Pezizomycotina</taxon>
        <taxon>Eurotiomycetes</taxon>
        <taxon>Eurotiomycetidae</taxon>
        <taxon>Eurotiales</taxon>
        <taxon>Aspergillaceae</taxon>
        <taxon>Aspergillus</taxon>
        <taxon>Aspergillus subgen. Circumdati</taxon>
    </lineage>
</organism>
<keyword evidence="3" id="KW-1185">Reference proteome</keyword>